<name>A0AAP2AGA0_LELAM</name>
<dbReference type="Pfam" id="PF05159">
    <property type="entry name" value="Capsule_synth"/>
    <property type="match status" value="1"/>
</dbReference>
<dbReference type="RefSeq" id="WP_174343629.1">
    <property type="nucleotide sequence ID" value="NZ_JAENMR010000012.1"/>
</dbReference>
<protein>
    <recommendedName>
        <fullName evidence="3">Capsule biosynthesis protein</fullName>
    </recommendedName>
</protein>
<dbReference type="Proteomes" id="UP000653275">
    <property type="component" value="Unassembled WGS sequence"/>
</dbReference>
<dbReference type="GO" id="GO:0015774">
    <property type="term" value="P:polysaccharide transport"/>
    <property type="evidence" value="ECO:0007669"/>
    <property type="project" value="InterPro"/>
</dbReference>
<accession>A0AAP2AGA0</accession>
<reference evidence="1" key="1">
    <citation type="submission" date="2020-12" db="EMBL/GenBank/DDBJ databases">
        <title>Draft genome sequence of Enterobacter spp., Lelliottia spp. and Serratia spp. isolated from drinking water reservoirs and lakes.</title>
        <authorList>
            <person name="Reitter C."/>
            <person name="Neuhaus K."/>
            <person name="Huegler M."/>
        </authorList>
    </citation>
    <scope>NUCLEOTIDE SEQUENCE</scope>
    <source>
        <strain evidence="1">TZW15</strain>
    </source>
</reference>
<dbReference type="InterPro" id="IPR007833">
    <property type="entry name" value="Capsule_polysaccharide_synth"/>
</dbReference>
<comment type="caution">
    <text evidence="1">The sequence shown here is derived from an EMBL/GenBank/DDBJ whole genome shotgun (WGS) entry which is preliminary data.</text>
</comment>
<dbReference type="EMBL" id="JAENMS010000012">
    <property type="protein sequence ID" value="MBL5936563.1"/>
    <property type="molecule type" value="Genomic_DNA"/>
</dbReference>
<proteinExistence type="predicted"/>
<dbReference type="AlphaFoldDB" id="A0AAP2AGA0"/>
<organism evidence="1 2">
    <name type="scientific">Lelliottia amnigena</name>
    <name type="common">Enterobacter amnigenus</name>
    <dbReference type="NCBI Taxonomy" id="61646"/>
    <lineage>
        <taxon>Bacteria</taxon>
        <taxon>Pseudomonadati</taxon>
        <taxon>Pseudomonadota</taxon>
        <taxon>Gammaproteobacteria</taxon>
        <taxon>Enterobacterales</taxon>
        <taxon>Enterobacteriaceae</taxon>
        <taxon>Lelliottia</taxon>
    </lineage>
</organism>
<sequence>MLKKIKNVLNYLLPQKQTNVEKEFINLNKSNWPSQNANNQDSCYILVEGQITCPASIIDKARIAKAIEEVTGYSSIVYLRGFYQKGNSAALIYKSFAINRFYMWWSGYLRPSVFFPALLATIHTMIFCKDGNALLKLVYKKIEVGDLIYDTLIRYKPNTYTIKKLNLSHLRLIFRAFLIFHNNNYIINKYKPRYLVTSHNVYAEFGLLPRQIKHKGKSVVFLKDIYAYKCYGLNANEKEHFLKPSLTEFNEKMRSPEYLADAKDYFASRFAGTIEQIDVKNAFLGKRKYDFAELKKKFPGLSENNKNVVVMSHAFSDAPHVGEGLLFSDYYDFLEKTLLYLNDSEFINCFVKPHPSSYMWNEKGAVEEMIERHNLKNVYVTPLDFNTNSISDFADCIVTAKGTAGLEFTCLGIPALTAGKGYYSGFGITPEPESLREYFDLLGNCHNLEKINQDTKNKALVLLYMVSLSRRHSEILPAQHIMPHENYFEVFESKFSEVIANINAGKIMKDSFYNEVKKDVTENYV</sequence>
<evidence type="ECO:0000313" key="1">
    <source>
        <dbReference type="EMBL" id="MBL5936563.1"/>
    </source>
</evidence>
<evidence type="ECO:0000313" key="2">
    <source>
        <dbReference type="Proteomes" id="UP000653275"/>
    </source>
</evidence>
<evidence type="ECO:0008006" key="3">
    <source>
        <dbReference type="Google" id="ProtNLM"/>
    </source>
</evidence>
<dbReference type="GO" id="GO:0000271">
    <property type="term" value="P:polysaccharide biosynthetic process"/>
    <property type="evidence" value="ECO:0007669"/>
    <property type="project" value="InterPro"/>
</dbReference>
<gene>
    <name evidence="1" type="ORF">I7V27_19175</name>
</gene>